<dbReference type="GO" id="GO:0000462">
    <property type="term" value="P:maturation of SSU-rRNA from tricistronic rRNA transcript (SSU-rRNA, 5.8S rRNA, LSU-rRNA)"/>
    <property type="evidence" value="ECO:0007669"/>
    <property type="project" value="InterPro"/>
</dbReference>
<dbReference type="OrthoDB" id="28112at2759"/>
<comment type="similarity">
    <text evidence="2">Belongs to the UTP6 family.</text>
</comment>
<evidence type="ECO:0000256" key="4">
    <source>
        <dbReference type="ARBA" id="ARBA00022737"/>
    </source>
</evidence>
<gene>
    <name evidence="8" type="ORF">D9Q98_000519</name>
</gene>
<evidence type="ECO:0000256" key="6">
    <source>
        <dbReference type="SAM" id="MobiDB-lite"/>
    </source>
</evidence>
<evidence type="ECO:0000256" key="1">
    <source>
        <dbReference type="ARBA" id="ARBA00004604"/>
    </source>
</evidence>
<dbReference type="SMART" id="SM00386">
    <property type="entry name" value="HAT"/>
    <property type="match status" value="5"/>
</dbReference>
<feature type="region of interest" description="Disordered" evidence="6">
    <location>
        <begin position="203"/>
        <end position="239"/>
    </location>
</feature>
<keyword evidence="3" id="KW-0698">rRNA processing</keyword>
<dbReference type="Pfam" id="PF08640">
    <property type="entry name" value="U3_assoc_6"/>
    <property type="match status" value="1"/>
</dbReference>
<organism evidence="8 9">
    <name type="scientific">Chlorella vulgaris</name>
    <name type="common">Green alga</name>
    <dbReference type="NCBI Taxonomy" id="3077"/>
    <lineage>
        <taxon>Eukaryota</taxon>
        <taxon>Viridiplantae</taxon>
        <taxon>Chlorophyta</taxon>
        <taxon>core chlorophytes</taxon>
        <taxon>Trebouxiophyceae</taxon>
        <taxon>Chlorellales</taxon>
        <taxon>Chlorellaceae</taxon>
        <taxon>Chlorella clade</taxon>
        <taxon>Chlorella</taxon>
    </lineage>
</organism>
<reference evidence="8" key="1">
    <citation type="journal article" date="2019" name="Plant J.">
        <title>Chlorella vulgaris genome assembly and annotation reveals the molecular basis for metabolic acclimation to high light conditions.</title>
        <authorList>
            <person name="Cecchin M."/>
            <person name="Marcolungo L."/>
            <person name="Rossato M."/>
            <person name="Girolomoni L."/>
            <person name="Cosentino E."/>
            <person name="Cuine S."/>
            <person name="Li-Beisson Y."/>
            <person name="Delledonne M."/>
            <person name="Ballottari M."/>
        </authorList>
    </citation>
    <scope>NUCLEOTIDE SEQUENCE</scope>
    <source>
        <strain evidence="8">211/11P</strain>
    </source>
</reference>
<protein>
    <recommendedName>
        <fullName evidence="7">U3 small nucleolar RNA-associated protein 6 N-terminal domain-containing protein</fullName>
    </recommendedName>
</protein>
<dbReference type="EMBL" id="SIDB01000001">
    <property type="protein sequence ID" value="KAI3438077.1"/>
    <property type="molecule type" value="Genomic_DNA"/>
</dbReference>
<accession>A0A9D4TYJ1</accession>
<feature type="region of interest" description="Disordered" evidence="6">
    <location>
        <begin position="478"/>
        <end position="512"/>
    </location>
</feature>
<feature type="domain" description="U3 small nucleolar RNA-associated protein 6 N-terminal" evidence="7">
    <location>
        <begin position="9"/>
        <end position="91"/>
    </location>
</feature>
<keyword evidence="9" id="KW-1185">Reference proteome</keyword>
<dbReference type="Proteomes" id="UP001055712">
    <property type="component" value="Unassembled WGS sequence"/>
</dbReference>
<keyword evidence="4" id="KW-0677">Repeat</keyword>
<dbReference type="GO" id="GO:0034388">
    <property type="term" value="C:Pwp2p-containing subcomplex of 90S preribosome"/>
    <property type="evidence" value="ECO:0007669"/>
    <property type="project" value="TreeGrafter"/>
</dbReference>
<reference evidence="8" key="2">
    <citation type="submission" date="2020-11" db="EMBL/GenBank/DDBJ databases">
        <authorList>
            <person name="Cecchin M."/>
            <person name="Marcolungo L."/>
            <person name="Rossato M."/>
            <person name="Girolomoni L."/>
            <person name="Cosentino E."/>
            <person name="Cuine S."/>
            <person name="Li-Beisson Y."/>
            <person name="Delledonne M."/>
            <person name="Ballottari M."/>
        </authorList>
    </citation>
    <scope>NUCLEOTIDE SEQUENCE</scope>
    <source>
        <strain evidence="8">211/11P</strain>
        <tissue evidence="8">Whole cell</tissue>
    </source>
</reference>
<dbReference type="PANTHER" id="PTHR23271:SF1">
    <property type="entry name" value="U3 SMALL NUCLEOLAR RNA-ASSOCIATED PROTEIN 6 HOMOLOG"/>
    <property type="match status" value="1"/>
</dbReference>
<dbReference type="InterPro" id="IPR003107">
    <property type="entry name" value="HAT"/>
</dbReference>
<evidence type="ECO:0000256" key="5">
    <source>
        <dbReference type="ARBA" id="ARBA00023242"/>
    </source>
</evidence>
<dbReference type="InterPro" id="IPR013949">
    <property type="entry name" value="Utp6"/>
</dbReference>
<feature type="compositionally biased region" description="Low complexity" evidence="6">
    <location>
        <begin position="478"/>
        <end position="487"/>
    </location>
</feature>
<proteinExistence type="inferred from homology"/>
<evidence type="ECO:0000259" key="7">
    <source>
        <dbReference type="Pfam" id="PF08640"/>
    </source>
</evidence>
<evidence type="ECO:0000313" key="9">
    <source>
        <dbReference type="Proteomes" id="UP001055712"/>
    </source>
</evidence>
<feature type="compositionally biased region" description="Acidic residues" evidence="6">
    <location>
        <begin position="228"/>
        <end position="239"/>
    </location>
</feature>
<evidence type="ECO:0000256" key="3">
    <source>
        <dbReference type="ARBA" id="ARBA00022552"/>
    </source>
</evidence>
<sequence>MADTVRYLLEEMVPELEALEQRGYFSRSEIRAIVQKRQDFEYALKRMAARKEDYLRYIAYESQLDELREARRISRAISGKRGLAEWCITRRVHFIYERATRKFRGDLGLWSRWLRFCHAKRSSRQMSRTLTKALALHSGCAALWTYAAAWELEQNLNAGAARALMQRGLRMCKHAPELWHEYFRMELLYALRLRERRRVLGIADGDDDQPSSNEGQQAAAAGTQQAEAEAEAEEAEGGDESAAAVAAVLNGAVAGVVYRSAIAAEPHSVSFRRKFLELLQPLPHFPGKAALEAAVYDSVARDFAGSPEAWDLRARRHTLALSAAALPAEHLAGVQAAVGVYEEGLRAAPSSELVAALLAFLQQQLRELDECSASGGSSPAAGSHEEQQQRAAEVAAAAEWLRLRSQRAYEEAWADGLLTEALRLDNISFLLHQGEVEPALAAARQAVKALPQSAALWQQLIVLQAQISAEQLAQGAGQQAQQEGAQSSDEEEDAVMVQPAGAAAAAHRSRSTPSQQRLEGLVVQALQAVPAADAVPVWLTAITVLCGNGCSLEGLCRQMVQAALRQARGPVEGGLGAAAAALLTALHQAGGIEAARGLYTALLPLPPPGGDYFRCLLRLEMAQVSEAAPAAPPPRKLQDLFDVAAAAYGAADVQLWLLYCEWQASRGTAGDVAGVYWRARKALGQAEAFEAAYLIRFKLQPSKAV</sequence>
<evidence type="ECO:0000256" key="2">
    <source>
        <dbReference type="ARBA" id="ARBA00010734"/>
    </source>
</evidence>
<dbReference type="Gene3D" id="1.25.40.10">
    <property type="entry name" value="Tetratricopeptide repeat domain"/>
    <property type="match status" value="2"/>
</dbReference>
<keyword evidence="5" id="KW-0539">Nucleus</keyword>
<comment type="subcellular location">
    <subcellularLocation>
        <location evidence="1">Nucleus</location>
        <location evidence="1">Nucleolus</location>
    </subcellularLocation>
</comment>
<dbReference type="InterPro" id="IPR055347">
    <property type="entry name" value="UTP6_N"/>
</dbReference>
<evidence type="ECO:0000313" key="8">
    <source>
        <dbReference type="EMBL" id="KAI3438077.1"/>
    </source>
</evidence>
<name>A0A9D4TYJ1_CHLVU</name>
<dbReference type="InterPro" id="IPR011990">
    <property type="entry name" value="TPR-like_helical_dom_sf"/>
</dbReference>
<dbReference type="GO" id="GO:0032040">
    <property type="term" value="C:small-subunit processome"/>
    <property type="evidence" value="ECO:0007669"/>
    <property type="project" value="TreeGrafter"/>
</dbReference>
<dbReference type="AlphaFoldDB" id="A0A9D4TYJ1"/>
<feature type="compositionally biased region" description="Low complexity" evidence="6">
    <location>
        <begin position="214"/>
        <end position="227"/>
    </location>
</feature>
<dbReference type="SUPFAM" id="SSF48452">
    <property type="entry name" value="TPR-like"/>
    <property type="match status" value="1"/>
</dbReference>
<dbReference type="PANTHER" id="PTHR23271">
    <property type="entry name" value="HEPATOCELLULAR CARCINOMA-ASSOCIATED ANTIGEN 66"/>
    <property type="match status" value="1"/>
</dbReference>
<dbReference type="GO" id="GO:0030515">
    <property type="term" value="F:snoRNA binding"/>
    <property type="evidence" value="ECO:0007669"/>
    <property type="project" value="InterPro"/>
</dbReference>
<comment type="caution">
    <text evidence="8">The sequence shown here is derived from an EMBL/GenBank/DDBJ whole genome shotgun (WGS) entry which is preliminary data.</text>
</comment>